<evidence type="ECO:0000313" key="2">
    <source>
        <dbReference type="EMBL" id="PTE12806.1"/>
    </source>
</evidence>
<accession>A0A2T4J4H3</accession>
<proteinExistence type="predicted"/>
<protein>
    <submittedName>
        <fullName evidence="2">Uncharacterized protein</fullName>
    </submittedName>
</protein>
<dbReference type="AlphaFoldDB" id="A0A2T4J4H3"/>
<reference evidence="2 3" key="1">
    <citation type="submission" date="2018-03" db="EMBL/GenBank/DDBJ databases">
        <title>Rhodobacter blasticus.</title>
        <authorList>
            <person name="Meyer T.E."/>
            <person name="Miller S."/>
            <person name="Lodha T."/>
            <person name="Gandham S."/>
            <person name="Chintalapati S."/>
            <person name="Chintalapati V.R."/>
        </authorList>
    </citation>
    <scope>NUCLEOTIDE SEQUENCE [LARGE SCALE GENOMIC DNA]</scope>
    <source>
        <strain evidence="2 3">DSM 2131</strain>
    </source>
</reference>
<feature type="signal peptide" evidence="1">
    <location>
        <begin position="1"/>
        <end position="23"/>
    </location>
</feature>
<comment type="caution">
    <text evidence="2">The sequence shown here is derived from an EMBL/GenBank/DDBJ whole genome shotgun (WGS) entry which is preliminary data.</text>
</comment>
<keyword evidence="1" id="KW-0732">Signal</keyword>
<feature type="chain" id="PRO_5015705616" evidence="1">
    <location>
        <begin position="24"/>
        <end position="402"/>
    </location>
</feature>
<organism evidence="2 3">
    <name type="scientific">Fuscovulum blasticum DSM 2131</name>
    <dbReference type="NCBI Taxonomy" id="1188250"/>
    <lineage>
        <taxon>Bacteria</taxon>
        <taxon>Pseudomonadati</taxon>
        <taxon>Pseudomonadota</taxon>
        <taxon>Alphaproteobacteria</taxon>
        <taxon>Rhodobacterales</taxon>
        <taxon>Paracoccaceae</taxon>
        <taxon>Pseudogemmobacter</taxon>
    </lineage>
</organism>
<sequence>MRSVLLATALALAPVLAPTLAFAERSPLSAEIGSTGIAATEARLAALSDPTPPDLFALAGLRFLSGVEQALQLRWQTGLQADWSELPILRLPIPQNPAARPFTSADLAALLDGVSTNMDGARSALETLGEADFALEIALSDLWFDINMNGARDEGEGVGDVAGLTFGGSRAVAVDVADPVIRFDTADAAWLSAYTHFLSSFVSVAQAYDVAPVVDRIAASTKAMKDLWGTTPPANAYDMMFGNQVDRVAIILQALAQTPDPALTRAAHTHLLAMITENRRFWALVKAETDNQGEWVPNDTQVSALGLNTPPGTGDHWLAVLAEAERMLKGEVLVPHWRYGAEAGIDIARLFETPPPVDLIAMIQGEAFLPYARKGPQASMEAWNAFEDLVMGESMLFAVFLN</sequence>
<name>A0A2T4J4H3_FUSBL</name>
<evidence type="ECO:0000256" key="1">
    <source>
        <dbReference type="SAM" id="SignalP"/>
    </source>
</evidence>
<dbReference type="Proteomes" id="UP000241362">
    <property type="component" value="Unassembled WGS sequence"/>
</dbReference>
<dbReference type="EMBL" id="PZKE01000027">
    <property type="protein sequence ID" value="PTE12806.1"/>
    <property type="molecule type" value="Genomic_DNA"/>
</dbReference>
<evidence type="ECO:0000313" key="3">
    <source>
        <dbReference type="Proteomes" id="UP000241362"/>
    </source>
</evidence>
<keyword evidence="3" id="KW-1185">Reference proteome</keyword>
<dbReference type="RefSeq" id="WP_107674666.1">
    <property type="nucleotide sequence ID" value="NZ_PZKE01000027.1"/>
</dbReference>
<gene>
    <name evidence="2" type="ORF">C5F44_16615</name>
</gene>